<proteinExistence type="predicted"/>
<feature type="transmembrane region" description="Helical" evidence="1">
    <location>
        <begin position="46"/>
        <end position="69"/>
    </location>
</feature>
<feature type="transmembrane region" description="Helical" evidence="1">
    <location>
        <begin position="89"/>
        <end position="109"/>
    </location>
</feature>
<protein>
    <recommendedName>
        <fullName evidence="4">Transmembrane protein</fullName>
    </recommendedName>
</protein>
<accession>A0ABT3FMG1</accession>
<feature type="transmembrane region" description="Helical" evidence="1">
    <location>
        <begin position="20"/>
        <end position="39"/>
    </location>
</feature>
<keyword evidence="3" id="KW-1185">Reference proteome</keyword>
<evidence type="ECO:0000313" key="2">
    <source>
        <dbReference type="EMBL" id="MCW1884760.1"/>
    </source>
</evidence>
<evidence type="ECO:0000256" key="1">
    <source>
        <dbReference type="SAM" id="Phobius"/>
    </source>
</evidence>
<evidence type="ECO:0008006" key="4">
    <source>
        <dbReference type="Google" id="ProtNLM"/>
    </source>
</evidence>
<organism evidence="2 3">
    <name type="scientific">Luteolibacter flavescens</name>
    <dbReference type="NCBI Taxonomy" id="1859460"/>
    <lineage>
        <taxon>Bacteria</taxon>
        <taxon>Pseudomonadati</taxon>
        <taxon>Verrucomicrobiota</taxon>
        <taxon>Verrucomicrobiia</taxon>
        <taxon>Verrucomicrobiales</taxon>
        <taxon>Verrucomicrobiaceae</taxon>
        <taxon>Luteolibacter</taxon>
    </lineage>
</organism>
<sequence>MQTSVNLQFLARFPKQLGYWSLHCTLNALPSFYIALVGLNLAKQPVAIVAMLAAIATFIVLYATLTSLPGPLEDRSSLLSRALWLGTKIRTWIACLSLLLVPVQGFFLMPDFWCGWAAVIVQNWIVDSLGLWRHGLGIDRGGDSESFFAVYATTMLEGFIISFLLLFISFCVLLVLQAKERRRAFAEALER</sequence>
<dbReference type="RefSeq" id="WP_264500719.1">
    <property type="nucleotide sequence ID" value="NZ_JAPDDS010000004.1"/>
</dbReference>
<evidence type="ECO:0000313" key="3">
    <source>
        <dbReference type="Proteomes" id="UP001207930"/>
    </source>
</evidence>
<gene>
    <name evidence="2" type="ORF">OKA04_08470</name>
</gene>
<keyword evidence="1" id="KW-1133">Transmembrane helix</keyword>
<keyword evidence="1" id="KW-0472">Membrane</keyword>
<name>A0ABT3FMG1_9BACT</name>
<reference evidence="2 3" key="1">
    <citation type="submission" date="2022-10" db="EMBL/GenBank/DDBJ databases">
        <title>Luteolibacter flavescens strain MCCC 1K03193, whole genome shotgun sequencing project.</title>
        <authorList>
            <person name="Zhao G."/>
            <person name="Shen L."/>
        </authorList>
    </citation>
    <scope>NUCLEOTIDE SEQUENCE [LARGE SCALE GENOMIC DNA]</scope>
    <source>
        <strain evidence="2 3">MCCC 1K03193</strain>
    </source>
</reference>
<dbReference type="Proteomes" id="UP001207930">
    <property type="component" value="Unassembled WGS sequence"/>
</dbReference>
<keyword evidence="1" id="KW-0812">Transmembrane</keyword>
<feature type="transmembrane region" description="Helical" evidence="1">
    <location>
        <begin position="148"/>
        <end position="176"/>
    </location>
</feature>
<dbReference type="EMBL" id="JAPDDS010000004">
    <property type="protein sequence ID" value="MCW1884760.1"/>
    <property type="molecule type" value="Genomic_DNA"/>
</dbReference>
<comment type="caution">
    <text evidence="2">The sequence shown here is derived from an EMBL/GenBank/DDBJ whole genome shotgun (WGS) entry which is preliminary data.</text>
</comment>